<evidence type="ECO:0000256" key="4">
    <source>
        <dbReference type="SAM" id="MobiDB-lite"/>
    </source>
</evidence>
<dbReference type="OrthoDB" id="8196042at2759"/>
<evidence type="ECO:0000313" key="7">
    <source>
        <dbReference type="Proteomes" id="UP000274429"/>
    </source>
</evidence>
<dbReference type="InterPro" id="IPR000418">
    <property type="entry name" value="Ets_dom"/>
</dbReference>
<accession>A0A0R3WN72</accession>
<dbReference type="PANTHER" id="PTHR11849">
    <property type="entry name" value="ETS"/>
    <property type="match status" value="1"/>
</dbReference>
<evidence type="ECO:0000313" key="8">
    <source>
        <dbReference type="WBParaSite" id="TTAC_0000221001-mRNA-1"/>
    </source>
</evidence>
<dbReference type="STRING" id="6205.A0A0R3WN72"/>
<dbReference type="Pfam" id="PF00178">
    <property type="entry name" value="Ets"/>
    <property type="match status" value="1"/>
</dbReference>
<protein>
    <submittedName>
        <fullName evidence="8">ETS domain-containing protein</fullName>
    </submittedName>
</protein>
<feature type="domain" description="ETS" evidence="5">
    <location>
        <begin position="105"/>
        <end position="187"/>
    </location>
</feature>
<evidence type="ECO:0000259" key="5">
    <source>
        <dbReference type="PROSITE" id="PS50061"/>
    </source>
</evidence>
<name>A0A0R3WN72_HYDTA</name>
<dbReference type="PRINTS" id="PR00454">
    <property type="entry name" value="ETSDOMAIN"/>
</dbReference>
<comment type="subcellular location">
    <subcellularLocation>
        <location evidence="3">Nucleus</location>
    </subcellularLocation>
</comment>
<dbReference type="InterPro" id="IPR036390">
    <property type="entry name" value="WH_DNA-bd_sf"/>
</dbReference>
<dbReference type="GO" id="GO:0000981">
    <property type="term" value="F:DNA-binding transcription factor activity, RNA polymerase II-specific"/>
    <property type="evidence" value="ECO:0007669"/>
    <property type="project" value="TreeGrafter"/>
</dbReference>
<dbReference type="SMART" id="SM00413">
    <property type="entry name" value="ETS"/>
    <property type="match status" value="1"/>
</dbReference>
<dbReference type="GO" id="GO:0030154">
    <property type="term" value="P:cell differentiation"/>
    <property type="evidence" value="ECO:0007669"/>
    <property type="project" value="TreeGrafter"/>
</dbReference>
<dbReference type="Proteomes" id="UP000274429">
    <property type="component" value="Unassembled WGS sequence"/>
</dbReference>
<evidence type="ECO:0000256" key="1">
    <source>
        <dbReference type="ARBA" id="ARBA00005562"/>
    </source>
</evidence>
<evidence type="ECO:0000256" key="3">
    <source>
        <dbReference type="RuleBase" id="RU004019"/>
    </source>
</evidence>
<dbReference type="GO" id="GO:0005634">
    <property type="term" value="C:nucleus"/>
    <property type="evidence" value="ECO:0007669"/>
    <property type="project" value="UniProtKB-SubCell"/>
</dbReference>
<proteinExistence type="inferred from homology"/>
<dbReference type="EMBL" id="UYWX01000841">
    <property type="protein sequence ID" value="VDM19196.1"/>
    <property type="molecule type" value="Genomic_DNA"/>
</dbReference>
<evidence type="ECO:0000256" key="2">
    <source>
        <dbReference type="ARBA" id="ARBA00023125"/>
    </source>
</evidence>
<evidence type="ECO:0000313" key="6">
    <source>
        <dbReference type="EMBL" id="VDM19196.1"/>
    </source>
</evidence>
<dbReference type="SUPFAM" id="SSF46785">
    <property type="entry name" value="Winged helix' DNA-binding domain"/>
    <property type="match status" value="1"/>
</dbReference>
<comment type="similarity">
    <text evidence="1 3">Belongs to the ETS family.</text>
</comment>
<dbReference type="Gene3D" id="1.10.10.10">
    <property type="entry name" value="Winged helix-like DNA-binding domain superfamily/Winged helix DNA-binding domain"/>
    <property type="match status" value="1"/>
</dbReference>
<dbReference type="InterPro" id="IPR046328">
    <property type="entry name" value="ETS_fam"/>
</dbReference>
<gene>
    <name evidence="6" type="ORF">TTAC_LOCUS2197</name>
</gene>
<keyword evidence="7" id="KW-1185">Reference proteome</keyword>
<dbReference type="InterPro" id="IPR036388">
    <property type="entry name" value="WH-like_DNA-bd_sf"/>
</dbReference>
<keyword evidence="2 3" id="KW-0238">DNA-binding</keyword>
<dbReference type="GO" id="GO:0043565">
    <property type="term" value="F:sequence-specific DNA binding"/>
    <property type="evidence" value="ECO:0007669"/>
    <property type="project" value="InterPro"/>
</dbReference>
<feature type="region of interest" description="Disordered" evidence="4">
    <location>
        <begin position="47"/>
        <end position="78"/>
    </location>
</feature>
<dbReference type="PROSITE" id="PS50061">
    <property type="entry name" value="ETS_DOMAIN_3"/>
    <property type="match status" value="1"/>
</dbReference>
<reference evidence="8" key="1">
    <citation type="submission" date="2017-02" db="UniProtKB">
        <authorList>
            <consortium name="WormBaseParasite"/>
        </authorList>
    </citation>
    <scope>IDENTIFICATION</scope>
</reference>
<reference evidence="6 7" key="2">
    <citation type="submission" date="2018-11" db="EMBL/GenBank/DDBJ databases">
        <authorList>
            <consortium name="Pathogen Informatics"/>
        </authorList>
    </citation>
    <scope>NUCLEOTIDE SEQUENCE [LARGE SCALE GENOMIC DNA]</scope>
</reference>
<sequence length="239" mass="27301">MTAFDMYCNNTNVLTESLFIFLNSFPPGTYLEETLDQPLDLSIKRASDYHDSDSNSNSSNSSDSSYGNEDRVDEESERAEDLRLYNLLRENTSINEMHLKNRNTPVLWQFLLMCLGSRQCNPSLIEWISRETATFKLTNVNALANLWGQIKKRPRMNADHFKRSLRRCYKTALDGAVDGGWHHMAIGELSSICALSEHAMGELLYASLEPLNWVENNTILRFTAKILNRLAAVKQNPED</sequence>
<dbReference type="WBParaSite" id="TTAC_0000221001-mRNA-1">
    <property type="protein sequence ID" value="TTAC_0000221001-mRNA-1"/>
    <property type="gene ID" value="TTAC_0000221001"/>
</dbReference>
<dbReference type="AlphaFoldDB" id="A0A0R3WN72"/>
<keyword evidence="3" id="KW-0539">Nucleus</keyword>
<organism evidence="8">
    <name type="scientific">Hydatigena taeniaeformis</name>
    <name type="common">Feline tapeworm</name>
    <name type="synonym">Taenia taeniaeformis</name>
    <dbReference type="NCBI Taxonomy" id="6205"/>
    <lineage>
        <taxon>Eukaryota</taxon>
        <taxon>Metazoa</taxon>
        <taxon>Spiralia</taxon>
        <taxon>Lophotrochozoa</taxon>
        <taxon>Platyhelminthes</taxon>
        <taxon>Cestoda</taxon>
        <taxon>Eucestoda</taxon>
        <taxon>Cyclophyllidea</taxon>
        <taxon>Taeniidae</taxon>
        <taxon>Hydatigera</taxon>
    </lineage>
</organism>
<feature type="compositionally biased region" description="Low complexity" evidence="4">
    <location>
        <begin position="54"/>
        <end position="65"/>
    </location>
</feature>